<dbReference type="Proteomes" id="UP001270362">
    <property type="component" value="Unassembled WGS sequence"/>
</dbReference>
<dbReference type="InterPro" id="IPR036047">
    <property type="entry name" value="F-box-like_dom_sf"/>
</dbReference>
<accession>A0AAE0X111</accession>
<keyword evidence="2" id="KW-1185">Reference proteome</keyword>
<reference evidence="1" key="2">
    <citation type="submission" date="2023-06" db="EMBL/GenBank/DDBJ databases">
        <authorList>
            <consortium name="Lawrence Berkeley National Laboratory"/>
            <person name="Haridas S."/>
            <person name="Hensen N."/>
            <person name="Bonometti L."/>
            <person name="Westerberg I."/>
            <person name="Brannstrom I.O."/>
            <person name="Guillou S."/>
            <person name="Cros-Aarteil S."/>
            <person name="Calhoun S."/>
            <person name="Kuo A."/>
            <person name="Mondo S."/>
            <person name="Pangilinan J."/>
            <person name="Riley R."/>
            <person name="Labutti K."/>
            <person name="Andreopoulos B."/>
            <person name="Lipzen A."/>
            <person name="Chen C."/>
            <person name="Yanf M."/>
            <person name="Daum C."/>
            <person name="Ng V."/>
            <person name="Clum A."/>
            <person name="Steindorff A."/>
            <person name="Ohm R."/>
            <person name="Martin F."/>
            <person name="Silar P."/>
            <person name="Natvig D."/>
            <person name="Lalanne C."/>
            <person name="Gautier V."/>
            <person name="Ament-Velasquez S.L."/>
            <person name="Kruys A."/>
            <person name="Hutchinson M.I."/>
            <person name="Powell A.J."/>
            <person name="Barry K."/>
            <person name="Miller A.N."/>
            <person name="Grigoriev I.V."/>
            <person name="Debuchy R."/>
            <person name="Gladieux P."/>
            <person name="Thoren M.H."/>
            <person name="Johannesson H."/>
        </authorList>
    </citation>
    <scope>NUCLEOTIDE SEQUENCE</scope>
    <source>
        <strain evidence="1">CBS 314.62</strain>
    </source>
</reference>
<dbReference type="SUPFAM" id="SSF81383">
    <property type="entry name" value="F-box domain"/>
    <property type="match status" value="1"/>
</dbReference>
<dbReference type="AlphaFoldDB" id="A0AAE0X111"/>
<gene>
    <name evidence="1" type="ORF">B0T22DRAFT_493992</name>
</gene>
<evidence type="ECO:0000313" key="1">
    <source>
        <dbReference type="EMBL" id="KAK3682223.1"/>
    </source>
</evidence>
<evidence type="ECO:0000313" key="2">
    <source>
        <dbReference type="Proteomes" id="UP001270362"/>
    </source>
</evidence>
<proteinExistence type="predicted"/>
<name>A0AAE0X111_9PEZI</name>
<dbReference type="EMBL" id="JAULSO010000005">
    <property type="protein sequence ID" value="KAK3682223.1"/>
    <property type="molecule type" value="Genomic_DNA"/>
</dbReference>
<comment type="caution">
    <text evidence="1">The sequence shown here is derived from an EMBL/GenBank/DDBJ whole genome shotgun (WGS) entry which is preliminary data.</text>
</comment>
<sequence length="381" mass="42910">MVSSMMQVEQAQQGLIGLPTEITAQILARCSDFKDLLAMLRTCKRLHSVYWSHRDYPASTLFRPTADGVYTKGRGMCKESFHRSLYLLLVCGAVLSVSDLMLTEYELYDGLVERYEPTPEDLEYLGRFPVYHFSDGTISPSEAAVVKPLMGWLFADMKSTEDAPDCKDVESTSMRFFDQIGRMIWLRTQLSSLIMIGFQPPEGMSAPSTSTTIRSEMWKSHIISRVLRPEPLGAPVTTIRPGIYLPEHLFTHHPRLAPWYLLHRPILRKKTATPVGAQPAAGTVPSAVSVDTEKLWSSPGTSLSLNSLVDFLSRDSQRARSGTRIVGKADDRPFMFMLREFHDATDDQMDEVLSYSPCLLDEQNEDTDSDWSGAGSFHFYD</sequence>
<dbReference type="CDD" id="cd09917">
    <property type="entry name" value="F-box_SF"/>
    <property type="match status" value="1"/>
</dbReference>
<evidence type="ECO:0008006" key="3">
    <source>
        <dbReference type="Google" id="ProtNLM"/>
    </source>
</evidence>
<protein>
    <recommendedName>
        <fullName evidence="3">F-box domain-containing protein</fullName>
    </recommendedName>
</protein>
<organism evidence="1 2">
    <name type="scientific">Podospora appendiculata</name>
    <dbReference type="NCBI Taxonomy" id="314037"/>
    <lineage>
        <taxon>Eukaryota</taxon>
        <taxon>Fungi</taxon>
        <taxon>Dikarya</taxon>
        <taxon>Ascomycota</taxon>
        <taxon>Pezizomycotina</taxon>
        <taxon>Sordariomycetes</taxon>
        <taxon>Sordariomycetidae</taxon>
        <taxon>Sordariales</taxon>
        <taxon>Podosporaceae</taxon>
        <taxon>Podospora</taxon>
    </lineage>
</organism>
<reference evidence="1" key="1">
    <citation type="journal article" date="2023" name="Mol. Phylogenet. Evol.">
        <title>Genome-scale phylogeny and comparative genomics of the fungal order Sordariales.</title>
        <authorList>
            <person name="Hensen N."/>
            <person name="Bonometti L."/>
            <person name="Westerberg I."/>
            <person name="Brannstrom I.O."/>
            <person name="Guillou S."/>
            <person name="Cros-Aarteil S."/>
            <person name="Calhoun S."/>
            <person name="Haridas S."/>
            <person name="Kuo A."/>
            <person name="Mondo S."/>
            <person name="Pangilinan J."/>
            <person name="Riley R."/>
            <person name="LaButti K."/>
            <person name="Andreopoulos B."/>
            <person name="Lipzen A."/>
            <person name="Chen C."/>
            <person name="Yan M."/>
            <person name="Daum C."/>
            <person name="Ng V."/>
            <person name="Clum A."/>
            <person name="Steindorff A."/>
            <person name="Ohm R.A."/>
            <person name="Martin F."/>
            <person name="Silar P."/>
            <person name="Natvig D.O."/>
            <person name="Lalanne C."/>
            <person name="Gautier V."/>
            <person name="Ament-Velasquez S.L."/>
            <person name="Kruys A."/>
            <person name="Hutchinson M.I."/>
            <person name="Powell A.J."/>
            <person name="Barry K."/>
            <person name="Miller A.N."/>
            <person name="Grigoriev I.V."/>
            <person name="Debuchy R."/>
            <person name="Gladieux P."/>
            <person name="Hiltunen Thoren M."/>
            <person name="Johannesson H."/>
        </authorList>
    </citation>
    <scope>NUCLEOTIDE SEQUENCE</scope>
    <source>
        <strain evidence="1">CBS 314.62</strain>
    </source>
</reference>